<organism evidence="2 3">
    <name type="scientific">Methylobacterium longum</name>
    <dbReference type="NCBI Taxonomy" id="767694"/>
    <lineage>
        <taxon>Bacteria</taxon>
        <taxon>Pseudomonadati</taxon>
        <taxon>Pseudomonadota</taxon>
        <taxon>Alphaproteobacteria</taxon>
        <taxon>Hyphomicrobiales</taxon>
        <taxon>Methylobacteriaceae</taxon>
        <taxon>Methylobacterium</taxon>
    </lineage>
</organism>
<dbReference type="EMBL" id="JAUFPT010000057">
    <property type="protein sequence ID" value="MDN3572184.1"/>
    <property type="molecule type" value="Genomic_DNA"/>
</dbReference>
<dbReference type="Proteomes" id="UP001244297">
    <property type="component" value="Unassembled WGS sequence"/>
</dbReference>
<keyword evidence="3" id="KW-1185">Reference proteome</keyword>
<gene>
    <name evidence="2" type="ORF">QWZ18_16325</name>
</gene>
<protein>
    <submittedName>
        <fullName evidence="2">Uncharacterized protein</fullName>
    </submittedName>
</protein>
<feature type="region of interest" description="Disordered" evidence="1">
    <location>
        <begin position="1"/>
        <end position="20"/>
    </location>
</feature>
<proteinExistence type="predicted"/>
<evidence type="ECO:0000313" key="3">
    <source>
        <dbReference type="Proteomes" id="UP001244297"/>
    </source>
</evidence>
<sequence>MQRAAEDLSEPAMGRPSRPAAPLTFDEAVVGAAMTAWLPRLAPLVEAMAERIDARTIELTAAAFIVARSFPRRAAGDRASDFLPVVAPLERAVDGLSDENLIERVDALADAISAEPGLVRRRGDQPVRPISAASKLVWTARPSTGIIFDARARNCLIAAGLLRRSGGYGAYVEAVRGEMPRHVDVIARLVPHAGANLADAPWLSGKIFDFCLYAHGGLPAARQAHPTG</sequence>
<reference evidence="3" key="1">
    <citation type="journal article" date="2019" name="Int. J. Syst. Evol. Microbiol.">
        <title>The Global Catalogue of Microorganisms (GCM) 10K type strain sequencing project: providing services to taxonomists for standard genome sequencing and annotation.</title>
        <authorList>
            <consortium name="The Broad Institute Genomics Platform"/>
            <consortium name="The Broad Institute Genome Sequencing Center for Infectious Disease"/>
            <person name="Wu L."/>
            <person name="Ma J."/>
        </authorList>
    </citation>
    <scope>NUCLEOTIDE SEQUENCE [LARGE SCALE GENOMIC DNA]</scope>
    <source>
        <strain evidence="3">CECT 7806</strain>
    </source>
</reference>
<dbReference type="RefSeq" id="WP_238293111.1">
    <property type="nucleotide sequence ID" value="NZ_BPQS01000063.1"/>
</dbReference>
<name>A0ABT8AQK3_9HYPH</name>
<comment type="caution">
    <text evidence="2">The sequence shown here is derived from an EMBL/GenBank/DDBJ whole genome shotgun (WGS) entry which is preliminary data.</text>
</comment>
<evidence type="ECO:0000313" key="2">
    <source>
        <dbReference type="EMBL" id="MDN3572184.1"/>
    </source>
</evidence>
<accession>A0ABT8AQK3</accession>
<evidence type="ECO:0000256" key="1">
    <source>
        <dbReference type="SAM" id="MobiDB-lite"/>
    </source>
</evidence>